<dbReference type="Proteomes" id="UP000278627">
    <property type="component" value="Unassembled WGS sequence"/>
</dbReference>
<dbReference type="AlphaFoldDB" id="A0A0N4TPP1"/>
<accession>A0A0N4TPP1</accession>
<evidence type="ECO:0000313" key="2">
    <source>
        <dbReference type="Proteomes" id="UP000278627"/>
    </source>
</evidence>
<protein>
    <submittedName>
        <fullName evidence="3">Secreted protein</fullName>
    </submittedName>
</protein>
<sequence>MNSYSSSIRYRTLIPFLTTLSSFYQFIVRSAKPVLQLIIVWLGLGDCVTSLPSKVKRWMSLLCTVRIRYLRKVNSRKSVLISVIGPGRDWWWTLFLQDNDEY</sequence>
<keyword evidence="2" id="KW-1185">Reference proteome</keyword>
<proteinExistence type="predicted"/>
<gene>
    <name evidence="1" type="ORF">BPAG_LOCUS10489</name>
</gene>
<reference evidence="1 2" key="2">
    <citation type="submission" date="2018-11" db="EMBL/GenBank/DDBJ databases">
        <authorList>
            <consortium name="Pathogen Informatics"/>
        </authorList>
    </citation>
    <scope>NUCLEOTIDE SEQUENCE [LARGE SCALE GENOMIC DNA]</scope>
</reference>
<evidence type="ECO:0000313" key="1">
    <source>
        <dbReference type="EMBL" id="VDN91675.1"/>
    </source>
</evidence>
<dbReference type="EMBL" id="UZAD01013188">
    <property type="protein sequence ID" value="VDN91675.1"/>
    <property type="molecule type" value="Genomic_DNA"/>
</dbReference>
<reference evidence="3" key="1">
    <citation type="submission" date="2017-02" db="UniProtKB">
        <authorList>
            <consortium name="WormBaseParasite"/>
        </authorList>
    </citation>
    <scope>IDENTIFICATION</scope>
</reference>
<evidence type="ECO:0000313" key="3">
    <source>
        <dbReference type="WBParaSite" id="BPAG_0001052701-mRNA-1"/>
    </source>
</evidence>
<name>A0A0N4TPP1_BRUPA</name>
<dbReference type="WBParaSite" id="BPAG_0001052701-mRNA-1">
    <property type="protein sequence ID" value="BPAG_0001052701-mRNA-1"/>
    <property type="gene ID" value="BPAG_0001052701"/>
</dbReference>
<organism evidence="3">
    <name type="scientific">Brugia pahangi</name>
    <name type="common">Filarial nematode worm</name>
    <dbReference type="NCBI Taxonomy" id="6280"/>
    <lineage>
        <taxon>Eukaryota</taxon>
        <taxon>Metazoa</taxon>
        <taxon>Ecdysozoa</taxon>
        <taxon>Nematoda</taxon>
        <taxon>Chromadorea</taxon>
        <taxon>Rhabditida</taxon>
        <taxon>Spirurina</taxon>
        <taxon>Spiruromorpha</taxon>
        <taxon>Filarioidea</taxon>
        <taxon>Onchocercidae</taxon>
        <taxon>Brugia</taxon>
    </lineage>
</organism>